<organism evidence="2 3">
    <name type="scientific">Gordonia liuliyuniae</name>
    <dbReference type="NCBI Taxonomy" id="2911517"/>
    <lineage>
        <taxon>Bacteria</taxon>
        <taxon>Bacillati</taxon>
        <taxon>Actinomycetota</taxon>
        <taxon>Actinomycetes</taxon>
        <taxon>Mycobacteriales</taxon>
        <taxon>Gordoniaceae</taxon>
        <taxon>Gordonia</taxon>
    </lineage>
</organism>
<dbReference type="PANTHER" id="PTHR48228:SF6">
    <property type="entry name" value="L-CARNITINE COA-TRANSFERASE"/>
    <property type="match status" value="1"/>
</dbReference>
<dbReference type="Proteomes" id="UP001200110">
    <property type="component" value="Unassembled WGS sequence"/>
</dbReference>
<evidence type="ECO:0000256" key="1">
    <source>
        <dbReference type="ARBA" id="ARBA00022679"/>
    </source>
</evidence>
<dbReference type="InterPro" id="IPR050509">
    <property type="entry name" value="CoA-transferase_III"/>
</dbReference>
<dbReference type="EMBL" id="JAKKOR010000007">
    <property type="protein sequence ID" value="MCF8588946.1"/>
    <property type="molecule type" value="Genomic_DNA"/>
</dbReference>
<keyword evidence="1 2" id="KW-0808">Transferase</keyword>
<dbReference type="RefSeq" id="WP_236998226.1">
    <property type="nucleotide sequence ID" value="NZ_JAKKOR010000007.1"/>
</dbReference>
<name>A0ABS9ITP4_9ACTN</name>
<gene>
    <name evidence="2" type="ORF">L5G33_10795</name>
</gene>
<comment type="caution">
    <text evidence="2">The sequence shown here is derived from an EMBL/GenBank/DDBJ whole genome shotgun (WGS) entry which is preliminary data.</text>
</comment>
<evidence type="ECO:0000313" key="3">
    <source>
        <dbReference type="Proteomes" id="UP001200110"/>
    </source>
</evidence>
<keyword evidence="3" id="KW-1185">Reference proteome</keyword>
<dbReference type="SUPFAM" id="SSF89796">
    <property type="entry name" value="CoA-transferase family III (CaiB/BaiF)"/>
    <property type="match status" value="2"/>
</dbReference>
<dbReference type="Pfam" id="PF02515">
    <property type="entry name" value="CoA_transf_3"/>
    <property type="match status" value="1"/>
</dbReference>
<dbReference type="InterPro" id="IPR003673">
    <property type="entry name" value="CoA-Trfase_fam_III"/>
</dbReference>
<accession>A0ABS9ITP4</accession>
<proteinExistence type="predicted"/>
<reference evidence="2 3" key="1">
    <citation type="submission" date="2022-01" db="EMBL/GenBank/DDBJ databases">
        <authorList>
            <person name="Huang Y."/>
        </authorList>
    </citation>
    <scope>NUCLEOTIDE SEQUENCE [LARGE SCALE GENOMIC DNA]</scope>
    <source>
        <strain evidence="2 3">HY366</strain>
    </source>
</reference>
<dbReference type="PANTHER" id="PTHR48228">
    <property type="entry name" value="SUCCINYL-COA--D-CITRAMALATE COA-TRANSFERASE"/>
    <property type="match status" value="1"/>
</dbReference>
<protein>
    <submittedName>
        <fullName evidence="2">CoA transferase</fullName>
    </submittedName>
</protein>
<evidence type="ECO:0000313" key="2">
    <source>
        <dbReference type="EMBL" id="MCF8588946.1"/>
    </source>
</evidence>
<dbReference type="GO" id="GO:0016740">
    <property type="term" value="F:transferase activity"/>
    <property type="evidence" value="ECO:0007669"/>
    <property type="project" value="UniProtKB-KW"/>
</dbReference>
<dbReference type="Gene3D" id="3.40.50.10540">
    <property type="entry name" value="Crotonobetainyl-coa:carnitine coa-transferase, domain 1"/>
    <property type="match status" value="1"/>
</dbReference>
<dbReference type="InterPro" id="IPR023606">
    <property type="entry name" value="CoA-Trfase_III_dom_1_sf"/>
</dbReference>
<sequence length="396" mass="40973">MSRRVIDWARSGVPVLTGFGDGPPLIPPGHAATVADRHAARIAEATEGRVRLAGARLLSERAAYTGFTRHGMTSAGRHCRLLPTLDGWAAVSCARPDDPILLGALACADVRDDPWPAVADWVRSHTGAELAERAELLGVAAGPVGTVGPVETAQSTAQAATLLPRSVAGLRVVDFSALWAGPLCAHLLSLAGARVIKVETPGRPDGARRGDSEFYRLLHAGHESVVLDPDDDAQRDALAALVASADIVIEASRPRALARWGLDADRFVAAGGTWVSITAHGRESNRIGFGDDIAACAGLVARADDGTPLFVGDAIADPLSGLAAADLAMSRGPDGSGQLWDVDMSSVVATTLDPATQTEPAGDALLTAPRRRPSIDQAPVSGRDTAAVLAELGVAR</sequence>